<evidence type="ECO:0008006" key="4">
    <source>
        <dbReference type="Google" id="ProtNLM"/>
    </source>
</evidence>
<feature type="signal peptide" evidence="1">
    <location>
        <begin position="1"/>
        <end position="18"/>
    </location>
</feature>
<evidence type="ECO:0000313" key="3">
    <source>
        <dbReference type="Proteomes" id="UP001163046"/>
    </source>
</evidence>
<organism evidence="2 3">
    <name type="scientific">Desmophyllum pertusum</name>
    <dbReference type="NCBI Taxonomy" id="174260"/>
    <lineage>
        <taxon>Eukaryota</taxon>
        <taxon>Metazoa</taxon>
        <taxon>Cnidaria</taxon>
        <taxon>Anthozoa</taxon>
        <taxon>Hexacorallia</taxon>
        <taxon>Scleractinia</taxon>
        <taxon>Caryophylliina</taxon>
        <taxon>Caryophylliidae</taxon>
        <taxon>Desmophyllum</taxon>
    </lineage>
</organism>
<dbReference type="EMBL" id="MU827890">
    <property type="protein sequence ID" value="KAJ7315453.1"/>
    <property type="molecule type" value="Genomic_DNA"/>
</dbReference>
<gene>
    <name evidence="2" type="ORF">OS493_038693</name>
</gene>
<accession>A0A9W9Y6W6</accession>
<evidence type="ECO:0000256" key="1">
    <source>
        <dbReference type="SAM" id="SignalP"/>
    </source>
</evidence>
<dbReference type="Proteomes" id="UP001163046">
    <property type="component" value="Unassembled WGS sequence"/>
</dbReference>
<reference evidence="2" key="1">
    <citation type="submission" date="2023-01" db="EMBL/GenBank/DDBJ databases">
        <title>Genome assembly of the deep-sea coral Lophelia pertusa.</title>
        <authorList>
            <person name="Herrera S."/>
            <person name="Cordes E."/>
        </authorList>
    </citation>
    <scope>NUCLEOTIDE SEQUENCE</scope>
    <source>
        <strain evidence="2">USNM1676648</strain>
        <tissue evidence="2">Polyp</tissue>
    </source>
</reference>
<sequence>MLLLPLLLFSFLPDDARYGRQFTLSKSNRRLFLLVNFSEIPLHYLWVKKITSSMVTDQLDCTFLCVGEPKCYSFNMAAYPDSKGLYLCELLATDKYRATNKFHANATFHHYSPSVIKICSLGQVFCWFINTDDARYGRQFTLSKSNRRLSVGEFQRNPFHYLWVKKITSSMVTDQLDCTFLCVGEPKCYSFNMAAYPDSKGLYLCELLATDKYRAINKFHANATFHHYSPSVILKDL</sequence>
<comment type="caution">
    <text evidence="2">The sequence shown here is derived from an EMBL/GenBank/DDBJ whole genome shotgun (WGS) entry which is preliminary data.</text>
</comment>
<keyword evidence="3" id="KW-1185">Reference proteome</keyword>
<proteinExistence type="predicted"/>
<protein>
    <recommendedName>
        <fullName evidence="4">Apple domain-containing protein</fullName>
    </recommendedName>
</protein>
<name>A0A9W9Y6W6_9CNID</name>
<keyword evidence="1" id="KW-0732">Signal</keyword>
<evidence type="ECO:0000313" key="2">
    <source>
        <dbReference type="EMBL" id="KAJ7315453.1"/>
    </source>
</evidence>
<dbReference type="AlphaFoldDB" id="A0A9W9Y6W6"/>
<feature type="chain" id="PRO_5040798509" description="Apple domain-containing protein" evidence="1">
    <location>
        <begin position="19"/>
        <end position="237"/>
    </location>
</feature>